<feature type="signal peptide" evidence="4">
    <location>
        <begin position="1"/>
        <end position="21"/>
    </location>
</feature>
<dbReference type="InterPro" id="IPR051637">
    <property type="entry name" value="Ank_repeat_dom-contain_49"/>
</dbReference>
<gene>
    <name evidence="5" type="ORF">J2Z56_000963</name>
    <name evidence="6" type="ORF">J2Z57_000256</name>
</gene>
<evidence type="ECO:0000256" key="2">
    <source>
        <dbReference type="ARBA" id="ARBA00023043"/>
    </source>
</evidence>
<evidence type="ECO:0000256" key="3">
    <source>
        <dbReference type="PROSITE-ProRule" id="PRU00023"/>
    </source>
</evidence>
<dbReference type="PROSITE" id="PS50088">
    <property type="entry name" value="ANK_REPEAT"/>
    <property type="match status" value="1"/>
</dbReference>
<proteinExistence type="predicted"/>
<dbReference type="OrthoDB" id="1374157at2"/>
<dbReference type="Proteomes" id="UP001231587">
    <property type="component" value="Unassembled WGS sequence"/>
</dbReference>
<keyword evidence="2 3" id="KW-0040">ANK repeat</keyword>
<evidence type="ECO:0000256" key="4">
    <source>
        <dbReference type="SAM" id="SignalP"/>
    </source>
</evidence>
<dbReference type="PROSITE" id="PS50297">
    <property type="entry name" value="ANK_REP_REGION"/>
    <property type="match status" value="1"/>
</dbReference>
<evidence type="ECO:0000313" key="8">
    <source>
        <dbReference type="Proteomes" id="UP001231587"/>
    </source>
</evidence>
<evidence type="ECO:0000256" key="1">
    <source>
        <dbReference type="ARBA" id="ARBA00022737"/>
    </source>
</evidence>
<dbReference type="AlphaFoldDB" id="A0A9X1CAJ2"/>
<accession>A0A9X1CAJ2</accession>
<evidence type="ECO:0000313" key="5">
    <source>
        <dbReference type="EMBL" id="MBP1839057.1"/>
    </source>
</evidence>
<dbReference type="RefSeq" id="WP_057780500.1">
    <property type="nucleotide sequence ID" value="NZ_JAGGJQ010000002.1"/>
</dbReference>
<evidence type="ECO:0000313" key="7">
    <source>
        <dbReference type="Proteomes" id="UP001138672"/>
    </source>
</evidence>
<reference evidence="5" key="1">
    <citation type="submission" date="2021-03" db="EMBL/GenBank/DDBJ databases">
        <title>Genomic Encyclopedia of Type Strains, Phase IV (KMG-IV): sequencing the most valuable type-strain genomes for metagenomic binning, comparative biology and taxonomic classification.</title>
        <authorList>
            <person name="Goeker M."/>
        </authorList>
    </citation>
    <scope>NUCLEOTIDE SEQUENCE</scope>
    <source>
        <strain evidence="5">DSM 15523</strain>
        <strain evidence="6 8">DSM 16476</strain>
    </source>
</reference>
<dbReference type="Gene3D" id="1.25.40.20">
    <property type="entry name" value="Ankyrin repeat-containing domain"/>
    <property type="match status" value="1"/>
</dbReference>
<dbReference type="EMBL" id="JAGGJQ010000002">
    <property type="protein sequence ID" value="MBP1839057.1"/>
    <property type="molecule type" value="Genomic_DNA"/>
</dbReference>
<dbReference type="EMBL" id="JAUSUU010000001">
    <property type="protein sequence ID" value="MDQ0333834.1"/>
    <property type="molecule type" value="Genomic_DNA"/>
</dbReference>
<dbReference type="PANTHER" id="PTHR24180">
    <property type="entry name" value="CYCLIN-DEPENDENT KINASE INHIBITOR 2C-RELATED"/>
    <property type="match status" value="1"/>
</dbReference>
<organism evidence="5 7">
    <name type="scientific">Formosa algae</name>
    <dbReference type="NCBI Taxonomy" id="225843"/>
    <lineage>
        <taxon>Bacteria</taxon>
        <taxon>Pseudomonadati</taxon>
        <taxon>Bacteroidota</taxon>
        <taxon>Flavobacteriia</taxon>
        <taxon>Flavobacteriales</taxon>
        <taxon>Flavobacteriaceae</taxon>
        <taxon>Formosa</taxon>
    </lineage>
</organism>
<protein>
    <submittedName>
        <fullName evidence="5">Ankyrin repeat protein</fullName>
    </submittedName>
</protein>
<dbReference type="InterPro" id="IPR002110">
    <property type="entry name" value="Ankyrin_rpt"/>
</dbReference>
<sequence>MRTLLFIITIALGTVTTNVQASNFISNTNTNPLTVTVNKPMVNLLCTSIAKGDTEIVKKLIANGENVNQKSNGLTPAMYAAKYNRAEILQLLISKGANLKVKCNKGYTALDYAKATNAKEAQNIIETTIAKK</sequence>
<keyword evidence="1" id="KW-0677">Repeat</keyword>
<keyword evidence="4" id="KW-0732">Signal</keyword>
<dbReference type="PANTHER" id="PTHR24180:SF45">
    <property type="entry name" value="POLY [ADP-RIBOSE] POLYMERASE TANKYRASE"/>
    <property type="match status" value="1"/>
</dbReference>
<dbReference type="InterPro" id="IPR036770">
    <property type="entry name" value="Ankyrin_rpt-contain_sf"/>
</dbReference>
<evidence type="ECO:0000313" key="6">
    <source>
        <dbReference type="EMBL" id="MDQ0333834.1"/>
    </source>
</evidence>
<name>A0A9X1CAJ2_9FLAO</name>
<feature type="repeat" description="ANK" evidence="3">
    <location>
        <begin position="72"/>
        <end position="104"/>
    </location>
</feature>
<dbReference type="SMART" id="SM00248">
    <property type="entry name" value="ANK"/>
    <property type="match status" value="2"/>
</dbReference>
<keyword evidence="8" id="KW-1185">Reference proteome</keyword>
<feature type="chain" id="PRO_5040835156" evidence="4">
    <location>
        <begin position="22"/>
        <end position="132"/>
    </location>
</feature>
<dbReference type="Proteomes" id="UP001138672">
    <property type="component" value="Unassembled WGS sequence"/>
</dbReference>
<comment type="caution">
    <text evidence="5">The sequence shown here is derived from an EMBL/GenBank/DDBJ whole genome shotgun (WGS) entry which is preliminary data.</text>
</comment>
<dbReference type="Pfam" id="PF12796">
    <property type="entry name" value="Ank_2"/>
    <property type="match status" value="1"/>
</dbReference>
<dbReference type="SUPFAM" id="SSF48403">
    <property type="entry name" value="Ankyrin repeat"/>
    <property type="match status" value="1"/>
</dbReference>